<gene>
    <name evidence="2" type="ORF">OH76DRAFT_538475</name>
</gene>
<sequence length="121" mass="14051">MRCVSDPTPSPAAKRRRRETSNHHWSSRLVDIGSPVRHCSKRVSRVSELAVSIYIFPFLDYFLPGRNPPVFYLRPDKLLIYRVHVDYYGRTSSRRPCITSLTLCRHCPPSSLVDESRRHGL</sequence>
<dbReference type="EMBL" id="KZ857650">
    <property type="protein sequence ID" value="RDX39775.1"/>
    <property type="molecule type" value="Genomic_DNA"/>
</dbReference>
<reference evidence="2 3" key="1">
    <citation type="journal article" date="2018" name="Biotechnol. Biofuels">
        <title>Integrative visual omics of the white-rot fungus Polyporus brumalis exposes the biotechnological potential of its oxidative enzymes for delignifying raw plant biomass.</title>
        <authorList>
            <person name="Miyauchi S."/>
            <person name="Rancon A."/>
            <person name="Drula E."/>
            <person name="Hage H."/>
            <person name="Chaduli D."/>
            <person name="Favel A."/>
            <person name="Grisel S."/>
            <person name="Henrissat B."/>
            <person name="Herpoel-Gimbert I."/>
            <person name="Ruiz-Duenas F.J."/>
            <person name="Chevret D."/>
            <person name="Hainaut M."/>
            <person name="Lin J."/>
            <person name="Wang M."/>
            <person name="Pangilinan J."/>
            <person name="Lipzen A."/>
            <person name="Lesage-Meessen L."/>
            <person name="Navarro D."/>
            <person name="Riley R."/>
            <person name="Grigoriev I.V."/>
            <person name="Zhou S."/>
            <person name="Raouche S."/>
            <person name="Rosso M.N."/>
        </authorList>
    </citation>
    <scope>NUCLEOTIDE SEQUENCE [LARGE SCALE GENOMIC DNA]</scope>
    <source>
        <strain evidence="2 3">BRFM 1820</strain>
    </source>
</reference>
<organism evidence="2 3">
    <name type="scientific">Lentinus brumalis</name>
    <dbReference type="NCBI Taxonomy" id="2498619"/>
    <lineage>
        <taxon>Eukaryota</taxon>
        <taxon>Fungi</taxon>
        <taxon>Dikarya</taxon>
        <taxon>Basidiomycota</taxon>
        <taxon>Agaricomycotina</taxon>
        <taxon>Agaricomycetes</taxon>
        <taxon>Polyporales</taxon>
        <taxon>Polyporaceae</taxon>
        <taxon>Lentinus</taxon>
    </lineage>
</organism>
<evidence type="ECO:0000313" key="3">
    <source>
        <dbReference type="Proteomes" id="UP000256964"/>
    </source>
</evidence>
<keyword evidence="3" id="KW-1185">Reference proteome</keyword>
<dbReference type="Proteomes" id="UP000256964">
    <property type="component" value="Unassembled WGS sequence"/>
</dbReference>
<accession>A0A371CHL1</accession>
<name>A0A371CHL1_9APHY</name>
<feature type="region of interest" description="Disordered" evidence="1">
    <location>
        <begin position="1"/>
        <end position="24"/>
    </location>
</feature>
<dbReference type="AlphaFoldDB" id="A0A371CHL1"/>
<proteinExistence type="predicted"/>
<evidence type="ECO:0000313" key="2">
    <source>
        <dbReference type="EMBL" id="RDX39775.1"/>
    </source>
</evidence>
<evidence type="ECO:0000256" key="1">
    <source>
        <dbReference type="SAM" id="MobiDB-lite"/>
    </source>
</evidence>
<protein>
    <submittedName>
        <fullName evidence="2">Uncharacterized protein</fullName>
    </submittedName>
</protein>